<dbReference type="Proteomes" id="UP000247612">
    <property type="component" value="Unassembled WGS sequence"/>
</dbReference>
<evidence type="ECO:0000256" key="2">
    <source>
        <dbReference type="ARBA" id="ARBA00022649"/>
    </source>
</evidence>
<organism evidence="8 9">
    <name type="scientific">Dielma fastidiosa</name>
    <dbReference type="NCBI Taxonomy" id="1034346"/>
    <lineage>
        <taxon>Bacteria</taxon>
        <taxon>Bacillati</taxon>
        <taxon>Bacillota</taxon>
        <taxon>Erysipelotrichia</taxon>
        <taxon>Erysipelotrichales</taxon>
        <taxon>Erysipelotrichaceae</taxon>
        <taxon>Dielma</taxon>
    </lineage>
</organism>
<dbReference type="AlphaFoldDB" id="A0A318KZ95"/>
<dbReference type="Pfam" id="PF06769">
    <property type="entry name" value="YoeB_toxin"/>
    <property type="match status" value="1"/>
</dbReference>
<dbReference type="SUPFAM" id="SSF143011">
    <property type="entry name" value="RelE-like"/>
    <property type="match status" value="1"/>
</dbReference>
<protein>
    <recommendedName>
        <fullName evidence="7">Endoribonuclease YoeB</fullName>
    </recommendedName>
    <alternativeName>
        <fullName evidence="6">Putative mRNA interferase YoeB</fullName>
    </alternativeName>
</protein>
<dbReference type="RefSeq" id="WP_022938754.1">
    <property type="nucleotide sequence ID" value="NZ_CABKRQ010000006.1"/>
</dbReference>
<keyword evidence="3" id="KW-0540">Nuclease</keyword>
<proteinExistence type="inferred from homology"/>
<comment type="similarity">
    <text evidence="1">Belongs to the YoeB family.</text>
</comment>
<evidence type="ECO:0000313" key="8">
    <source>
        <dbReference type="EMBL" id="PXX80976.1"/>
    </source>
</evidence>
<comment type="caution">
    <text evidence="8">The sequence shown here is derived from an EMBL/GenBank/DDBJ whole genome shotgun (WGS) entry which is preliminary data.</text>
</comment>
<evidence type="ECO:0000256" key="4">
    <source>
        <dbReference type="ARBA" id="ARBA00022759"/>
    </source>
</evidence>
<dbReference type="GO" id="GO:0016787">
    <property type="term" value="F:hydrolase activity"/>
    <property type="evidence" value="ECO:0007669"/>
    <property type="project" value="UniProtKB-KW"/>
</dbReference>
<dbReference type="Gene3D" id="3.30.2310.20">
    <property type="entry name" value="RelE-like"/>
    <property type="match status" value="1"/>
</dbReference>
<evidence type="ECO:0000256" key="5">
    <source>
        <dbReference type="ARBA" id="ARBA00022801"/>
    </source>
</evidence>
<accession>A0A318KZ95</accession>
<name>A0A318KZ95_9FIRM</name>
<dbReference type="InterPro" id="IPR009614">
    <property type="entry name" value="YoeB_toxin"/>
</dbReference>
<dbReference type="OrthoDB" id="9801102at2"/>
<keyword evidence="4" id="KW-0255">Endonuclease</keyword>
<gene>
    <name evidence="8" type="ORF">DES51_10294</name>
</gene>
<dbReference type="PANTHER" id="PTHR38039:SF1">
    <property type="entry name" value="TOXIN YOEB"/>
    <property type="match status" value="1"/>
</dbReference>
<keyword evidence="2" id="KW-1277">Toxin-antitoxin system</keyword>
<dbReference type="PANTHER" id="PTHR38039">
    <property type="entry name" value="TOXIN YOEB"/>
    <property type="match status" value="1"/>
</dbReference>
<reference evidence="8 9" key="1">
    <citation type="submission" date="2018-05" db="EMBL/GenBank/DDBJ databases">
        <title>Genomic Encyclopedia of Type Strains, Phase IV (KMG-IV): sequencing the most valuable type-strain genomes for metagenomic binning, comparative biology and taxonomic classification.</title>
        <authorList>
            <person name="Goeker M."/>
        </authorList>
    </citation>
    <scope>NUCLEOTIDE SEQUENCE [LARGE SCALE GENOMIC DNA]</scope>
    <source>
        <strain evidence="8 9">JC118</strain>
    </source>
</reference>
<keyword evidence="9" id="KW-1185">Reference proteome</keyword>
<dbReference type="InterPro" id="IPR035093">
    <property type="entry name" value="RelE/ParE_toxin_dom_sf"/>
</dbReference>
<evidence type="ECO:0000256" key="7">
    <source>
        <dbReference type="ARBA" id="ARBA00050056"/>
    </source>
</evidence>
<dbReference type="GO" id="GO:0004519">
    <property type="term" value="F:endonuclease activity"/>
    <property type="evidence" value="ECO:0007669"/>
    <property type="project" value="UniProtKB-KW"/>
</dbReference>
<dbReference type="NCBIfam" id="TIGR02116">
    <property type="entry name" value="toxin_Txe_YoeB"/>
    <property type="match status" value="1"/>
</dbReference>
<dbReference type="GO" id="GO:0006401">
    <property type="term" value="P:RNA catabolic process"/>
    <property type="evidence" value="ECO:0007669"/>
    <property type="project" value="InterPro"/>
</dbReference>
<dbReference type="GO" id="GO:0045892">
    <property type="term" value="P:negative regulation of DNA-templated transcription"/>
    <property type="evidence" value="ECO:0007669"/>
    <property type="project" value="TreeGrafter"/>
</dbReference>
<evidence type="ECO:0000313" key="9">
    <source>
        <dbReference type="Proteomes" id="UP000247612"/>
    </source>
</evidence>
<evidence type="ECO:0000256" key="1">
    <source>
        <dbReference type="ARBA" id="ARBA00008172"/>
    </source>
</evidence>
<sequence length="89" mass="10815">MQLRVIQWDFDAWEDYLYWQQLDKKMVKRINQLIKEIYRSPFEGVGKPEPLKGNLTGFWSRRINEEHRLVYVVENNKAVIISCRGHYDD</sequence>
<dbReference type="EMBL" id="QJKH01000002">
    <property type="protein sequence ID" value="PXX80976.1"/>
    <property type="molecule type" value="Genomic_DNA"/>
</dbReference>
<evidence type="ECO:0000256" key="3">
    <source>
        <dbReference type="ARBA" id="ARBA00022722"/>
    </source>
</evidence>
<keyword evidence="5" id="KW-0378">Hydrolase</keyword>
<dbReference type="STRING" id="1034346.GCA_000313565_02469"/>
<evidence type="ECO:0000256" key="6">
    <source>
        <dbReference type="ARBA" id="ARBA00030388"/>
    </source>
</evidence>